<evidence type="ECO:0000256" key="2">
    <source>
        <dbReference type="ARBA" id="ARBA00007991"/>
    </source>
</evidence>
<gene>
    <name evidence="5" type="ORF">JYU34_016504</name>
</gene>
<accession>A0ABQ7Q6M4</accession>
<organism evidence="5 6">
    <name type="scientific">Plutella xylostella</name>
    <name type="common">Diamondback moth</name>
    <name type="synonym">Plutella maculipennis</name>
    <dbReference type="NCBI Taxonomy" id="51655"/>
    <lineage>
        <taxon>Eukaryota</taxon>
        <taxon>Metazoa</taxon>
        <taxon>Ecdysozoa</taxon>
        <taxon>Arthropoda</taxon>
        <taxon>Hexapoda</taxon>
        <taxon>Insecta</taxon>
        <taxon>Pterygota</taxon>
        <taxon>Neoptera</taxon>
        <taxon>Endopterygota</taxon>
        <taxon>Lepidoptera</taxon>
        <taxon>Glossata</taxon>
        <taxon>Ditrysia</taxon>
        <taxon>Yponomeutoidea</taxon>
        <taxon>Plutellidae</taxon>
        <taxon>Plutella</taxon>
    </lineage>
</organism>
<dbReference type="Gene3D" id="1.25.10.10">
    <property type="entry name" value="Leucine-rich Repeat Variant"/>
    <property type="match status" value="1"/>
</dbReference>
<dbReference type="Proteomes" id="UP000823941">
    <property type="component" value="Chromosome 22"/>
</dbReference>
<name>A0ABQ7Q6M4_PLUXY</name>
<keyword evidence="3" id="KW-0813">Transport</keyword>
<evidence type="ECO:0000256" key="1">
    <source>
        <dbReference type="ARBA" id="ARBA00004123"/>
    </source>
</evidence>
<dbReference type="InterPro" id="IPR040520">
    <property type="entry name" value="Importin_rep_3"/>
</dbReference>
<dbReference type="Pfam" id="PF18806">
    <property type="entry name" value="Importin_rep_3"/>
    <property type="match status" value="1"/>
</dbReference>
<evidence type="ECO:0000256" key="4">
    <source>
        <dbReference type="ARBA" id="ARBA00023242"/>
    </source>
</evidence>
<reference evidence="5 6" key="1">
    <citation type="submission" date="2021-06" db="EMBL/GenBank/DDBJ databases">
        <title>A haploid diamondback moth (Plutella xylostella L.) genome assembly resolves 31 chromosomes and identifies a diamide resistance mutation.</title>
        <authorList>
            <person name="Ward C.M."/>
            <person name="Perry K.D."/>
            <person name="Baker G."/>
            <person name="Powis K."/>
            <person name="Heckel D.G."/>
            <person name="Baxter S.W."/>
        </authorList>
    </citation>
    <scope>NUCLEOTIDE SEQUENCE [LARGE SCALE GENOMIC DNA]</scope>
    <source>
        <strain evidence="5 6">LV</strain>
        <tissue evidence="5">Single pupa</tissue>
    </source>
</reference>
<protein>
    <submittedName>
        <fullName evidence="5">Uncharacterized protein</fullName>
    </submittedName>
</protein>
<keyword evidence="4" id="KW-0539">Nucleus</keyword>
<evidence type="ECO:0000313" key="5">
    <source>
        <dbReference type="EMBL" id="KAG7299543.1"/>
    </source>
</evidence>
<evidence type="ECO:0000256" key="3">
    <source>
        <dbReference type="ARBA" id="ARBA00022448"/>
    </source>
</evidence>
<proteinExistence type="inferred from homology"/>
<dbReference type="InterPro" id="IPR011989">
    <property type="entry name" value="ARM-like"/>
</dbReference>
<comment type="subcellular location">
    <subcellularLocation>
        <location evidence="1">Nucleus</location>
    </subcellularLocation>
</comment>
<evidence type="ECO:0000313" key="6">
    <source>
        <dbReference type="Proteomes" id="UP000823941"/>
    </source>
</evidence>
<comment type="caution">
    <text evidence="5">The sequence shown here is derived from an EMBL/GenBank/DDBJ whole genome shotgun (WGS) entry which is preliminary data.</text>
</comment>
<comment type="similarity">
    <text evidence="2">Belongs to the importin beta family.</text>
</comment>
<sequence length="131" mass="14261">MTTSHRVLTKAERDINRVDASALIAAALRCIGGLTPRNQVEPLAELLLALNRASFGGGGLAAWLRGALGQAHFPTPHARDHHKLAFINNVLKEKSSKRRLLETVQEFSLVCRGLIGTEYARQTLAAKQLIA</sequence>
<keyword evidence="6" id="KW-1185">Reference proteome</keyword>
<dbReference type="EMBL" id="JAHIBW010000022">
    <property type="protein sequence ID" value="KAG7299543.1"/>
    <property type="molecule type" value="Genomic_DNA"/>
</dbReference>